<evidence type="ECO:0008006" key="4">
    <source>
        <dbReference type="Google" id="ProtNLM"/>
    </source>
</evidence>
<sequence>MRLAVLLSFFLRSQIWLKTLLSKAKGPEQLYHTCMVINLQARHVYPIFTSHTLLPQCPRFKDSHLWFLRIMAFASEVLILN</sequence>
<dbReference type="Proteomes" id="UP001150217">
    <property type="component" value="Unassembled WGS sequence"/>
</dbReference>
<dbReference type="EMBL" id="JANVFT010000024">
    <property type="protein sequence ID" value="KAJ4496926.1"/>
    <property type="molecule type" value="Genomic_DNA"/>
</dbReference>
<feature type="chain" id="PRO_5047088153" description="Secreted protein" evidence="1">
    <location>
        <begin position="18"/>
        <end position="81"/>
    </location>
</feature>
<proteinExistence type="predicted"/>
<evidence type="ECO:0000313" key="3">
    <source>
        <dbReference type="Proteomes" id="UP001150217"/>
    </source>
</evidence>
<gene>
    <name evidence="2" type="ORF">C8R41DRAFT_824002</name>
</gene>
<organism evidence="2 3">
    <name type="scientific">Lentinula lateritia</name>
    <dbReference type="NCBI Taxonomy" id="40482"/>
    <lineage>
        <taxon>Eukaryota</taxon>
        <taxon>Fungi</taxon>
        <taxon>Dikarya</taxon>
        <taxon>Basidiomycota</taxon>
        <taxon>Agaricomycotina</taxon>
        <taxon>Agaricomycetes</taxon>
        <taxon>Agaricomycetidae</taxon>
        <taxon>Agaricales</taxon>
        <taxon>Marasmiineae</taxon>
        <taxon>Omphalotaceae</taxon>
        <taxon>Lentinula</taxon>
    </lineage>
</organism>
<protein>
    <recommendedName>
        <fullName evidence="4">Secreted protein</fullName>
    </recommendedName>
</protein>
<comment type="caution">
    <text evidence="2">The sequence shown here is derived from an EMBL/GenBank/DDBJ whole genome shotgun (WGS) entry which is preliminary data.</text>
</comment>
<evidence type="ECO:0000313" key="2">
    <source>
        <dbReference type="EMBL" id="KAJ4496926.1"/>
    </source>
</evidence>
<reference evidence="2" key="1">
    <citation type="submission" date="2022-08" db="EMBL/GenBank/DDBJ databases">
        <title>A Global Phylogenomic Analysis of the Shiitake Genus Lentinula.</title>
        <authorList>
            <consortium name="DOE Joint Genome Institute"/>
            <person name="Sierra-Patev S."/>
            <person name="Min B."/>
            <person name="Naranjo-Ortiz M."/>
            <person name="Looney B."/>
            <person name="Konkel Z."/>
            <person name="Slot J.C."/>
            <person name="Sakamoto Y."/>
            <person name="Steenwyk J.L."/>
            <person name="Rokas A."/>
            <person name="Carro J."/>
            <person name="Camarero S."/>
            <person name="Ferreira P."/>
            <person name="Molpeceres G."/>
            <person name="Ruiz-Duenas F.J."/>
            <person name="Serrano A."/>
            <person name="Henrissat B."/>
            <person name="Drula E."/>
            <person name="Hughes K.W."/>
            <person name="Mata J.L."/>
            <person name="Ishikawa N.K."/>
            <person name="Vargas-Isla R."/>
            <person name="Ushijima S."/>
            <person name="Smith C.A."/>
            <person name="Ahrendt S."/>
            <person name="Andreopoulos W."/>
            <person name="He G."/>
            <person name="Labutti K."/>
            <person name="Lipzen A."/>
            <person name="Ng V."/>
            <person name="Riley R."/>
            <person name="Sandor L."/>
            <person name="Barry K."/>
            <person name="Martinez A.T."/>
            <person name="Xiao Y."/>
            <person name="Gibbons J.G."/>
            <person name="Terashima K."/>
            <person name="Grigoriev I.V."/>
            <person name="Hibbett D.S."/>
        </authorList>
    </citation>
    <scope>NUCLEOTIDE SEQUENCE</scope>
    <source>
        <strain evidence="2">RHP3577 ss4</strain>
    </source>
</reference>
<accession>A0ABQ8VKJ7</accession>
<keyword evidence="1" id="KW-0732">Signal</keyword>
<name>A0ABQ8VKJ7_9AGAR</name>
<feature type="signal peptide" evidence="1">
    <location>
        <begin position="1"/>
        <end position="17"/>
    </location>
</feature>
<keyword evidence="3" id="KW-1185">Reference proteome</keyword>
<evidence type="ECO:0000256" key="1">
    <source>
        <dbReference type="SAM" id="SignalP"/>
    </source>
</evidence>